<comment type="caution">
    <text evidence="1">The sequence shown here is derived from an EMBL/GenBank/DDBJ whole genome shotgun (WGS) entry which is preliminary data.</text>
</comment>
<accession>A0AAV4SUB8</accession>
<dbReference type="Proteomes" id="UP001054945">
    <property type="component" value="Unassembled WGS sequence"/>
</dbReference>
<evidence type="ECO:0000313" key="1">
    <source>
        <dbReference type="EMBL" id="GIY36886.1"/>
    </source>
</evidence>
<dbReference type="EMBL" id="BPLR01010105">
    <property type="protein sequence ID" value="GIY36886.1"/>
    <property type="molecule type" value="Genomic_DNA"/>
</dbReference>
<dbReference type="AlphaFoldDB" id="A0AAV4SUB8"/>
<reference evidence="1 2" key="1">
    <citation type="submission" date="2021-06" db="EMBL/GenBank/DDBJ databases">
        <title>Caerostris extrusa draft genome.</title>
        <authorList>
            <person name="Kono N."/>
            <person name="Arakawa K."/>
        </authorList>
    </citation>
    <scope>NUCLEOTIDE SEQUENCE [LARGE SCALE GENOMIC DNA]</scope>
</reference>
<evidence type="ECO:0000313" key="2">
    <source>
        <dbReference type="Proteomes" id="UP001054945"/>
    </source>
</evidence>
<organism evidence="1 2">
    <name type="scientific">Caerostris extrusa</name>
    <name type="common">Bark spider</name>
    <name type="synonym">Caerostris bankana</name>
    <dbReference type="NCBI Taxonomy" id="172846"/>
    <lineage>
        <taxon>Eukaryota</taxon>
        <taxon>Metazoa</taxon>
        <taxon>Ecdysozoa</taxon>
        <taxon>Arthropoda</taxon>
        <taxon>Chelicerata</taxon>
        <taxon>Arachnida</taxon>
        <taxon>Araneae</taxon>
        <taxon>Araneomorphae</taxon>
        <taxon>Entelegynae</taxon>
        <taxon>Araneoidea</taxon>
        <taxon>Araneidae</taxon>
        <taxon>Caerostris</taxon>
    </lineage>
</organism>
<gene>
    <name evidence="1" type="ORF">CEXT_272461</name>
</gene>
<sequence>MGCFLVFFLEAHRLSGNLQINAASQTLLQLSLRNCSIITAATETLGINALSRLKYFPRMQWFAEGSANIFDENQCTSYLTFLQMMRVSAAASNHPTSVSVNSRFLRLTFSLAKKRKGKRKKKRSKI</sequence>
<name>A0AAV4SUB8_CAEEX</name>
<keyword evidence="2" id="KW-1185">Reference proteome</keyword>
<protein>
    <submittedName>
        <fullName evidence="1">Uncharacterized protein</fullName>
    </submittedName>
</protein>
<proteinExistence type="predicted"/>